<name>A0A5J9UJR3_9POAL</name>
<feature type="non-terminal residue" evidence="2">
    <location>
        <position position="1"/>
    </location>
</feature>
<reference evidence="2 3" key="1">
    <citation type="journal article" date="2019" name="Sci. Rep.">
        <title>A high-quality genome of Eragrostis curvula grass provides insights into Poaceae evolution and supports new strategies to enhance forage quality.</title>
        <authorList>
            <person name="Carballo J."/>
            <person name="Santos B.A.C.M."/>
            <person name="Zappacosta D."/>
            <person name="Garbus I."/>
            <person name="Selva J.P."/>
            <person name="Gallo C.A."/>
            <person name="Diaz A."/>
            <person name="Albertini E."/>
            <person name="Caccamo M."/>
            <person name="Echenique V."/>
        </authorList>
    </citation>
    <scope>NUCLEOTIDE SEQUENCE [LARGE SCALE GENOMIC DNA]</scope>
    <source>
        <strain evidence="3">cv. Victoria</strain>
        <tissue evidence="2">Leaf</tissue>
    </source>
</reference>
<dbReference type="OrthoDB" id="627753at2759"/>
<dbReference type="Pfam" id="PF22215">
    <property type="entry name" value="MLKL_N"/>
    <property type="match status" value="1"/>
</dbReference>
<dbReference type="CDD" id="cd21037">
    <property type="entry name" value="MLKL_NTD"/>
    <property type="match status" value="1"/>
</dbReference>
<dbReference type="Gramene" id="TVU23635">
    <property type="protein sequence ID" value="TVU23635"/>
    <property type="gene ID" value="EJB05_26011"/>
</dbReference>
<accession>A0A5J9UJR3</accession>
<dbReference type="PANTHER" id="PTHR35832">
    <property type="entry name" value="OS12G0248400 PROTEIN-RELATED"/>
    <property type="match status" value="1"/>
</dbReference>
<keyword evidence="3" id="KW-1185">Reference proteome</keyword>
<gene>
    <name evidence="2" type="ORF">EJB05_26011</name>
</gene>
<dbReference type="InterPro" id="IPR059179">
    <property type="entry name" value="MLKL-like_MCAfunc"/>
</dbReference>
<feature type="domain" description="Mixed lineage kinase" evidence="1">
    <location>
        <begin position="13"/>
        <end position="132"/>
    </location>
</feature>
<sequence>MAAERMGIVFYSVQKIFEMVAAITEAVQTVRQNKKECEDIARCVASVSTVLTRLHQSTPMAADPAMGGALGELAASLGRALELVRKCQRSSKVRRYVGAGDMAKELRRVQDDIDRKVTLASFAANVQTNVTLNNMQYASPPPSPLWTTPMSYNVVPSWSMPSPPVLAPQLAPWPPQTNQWSASHQVASCQKPPSMAELCFGHLQNVTYSVLQGGVLYGVVWKQAANIAQLPRNGCWREEVLETTIMEILVRMGSFLFVVDL</sequence>
<dbReference type="Gene3D" id="1.20.930.20">
    <property type="entry name" value="Adaptor protein Cbl, N-terminal domain"/>
    <property type="match status" value="1"/>
</dbReference>
<dbReference type="InterPro" id="IPR036537">
    <property type="entry name" value="Adaptor_Cbl_N_dom_sf"/>
</dbReference>
<evidence type="ECO:0000313" key="2">
    <source>
        <dbReference type="EMBL" id="TVU23635.1"/>
    </source>
</evidence>
<evidence type="ECO:0000259" key="1">
    <source>
        <dbReference type="Pfam" id="PF22215"/>
    </source>
</evidence>
<dbReference type="InterPro" id="IPR054000">
    <property type="entry name" value="MLKL_N"/>
</dbReference>
<dbReference type="GO" id="GO:0007166">
    <property type="term" value="P:cell surface receptor signaling pathway"/>
    <property type="evidence" value="ECO:0007669"/>
    <property type="project" value="InterPro"/>
</dbReference>
<evidence type="ECO:0000313" key="3">
    <source>
        <dbReference type="Proteomes" id="UP000324897"/>
    </source>
</evidence>
<comment type="caution">
    <text evidence="2">The sequence shown here is derived from an EMBL/GenBank/DDBJ whole genome shotgun (WGS) entry which is preliminary data.</text>
</comment>
<dbReference type="Proteomes" id="UP000324897">
    <property type="component" value="Chromosome 2"/>
</dbReference>
<proteinExistence type="predicted"/>
<dbReference type="AlphaFoldDB" id="A0A5J9UJR3"/>
<organism evidence="2 3">
    <name type="scientific">Eragrostis curvula</name>
    <name type="common">weeping love grass</name>
    <dbReference type="NCBI Taxonomy" id="38414"/>
    <lineage>
        <taxon>Eukaryota</taxon>
        <taxon>Viridiplantae</taxon>
        <taxon>Streptophyta</taxon>
        <taxon>Embryophyta</taxon>
        <taxon>Tracheophyta</taxon>
        <taxon>Spermatophyta</taxon>
        <taxon>Magnoliopsida</taxon>
        <taxon>Liliopsida</taxon>
        <taxon>Poales</taxon>
        <taxon>Poaceae</taxon>
        <taxon>PACMAD clade</taxon>
        <taxon>Chloridoideae</taxon>
        <taxon>Eragrostideae</taxon>
        <taxon>Eragrostidinae</taxon>
        <taxon>Eragrostis</taxon>
    </lineage>
</organism>
<dbReference type="EMBL" id="RWGY01000013">
    <property type="protein sequence ID" value="TVU23635.1"/>
    <property type="molecule type" value="Genomic_DNA"/>
</dbReference>
<protein>
    <recommendedName>
        <fullName evidence="1">Mixed lineage kinase domain-containing protein</fullName>
    </recommendedName>
</protein>